<dbReference type="AlphaFoldDB" id="A0A0D9VXT3"/>
<evidence type="ECO:0000259" key="1">
    <source>
        <dbReference type="Pfam" id="PF12274"/>
    </source>
</evidence>
<accession>A0A0D9VXT3</accession>
<evidence type="ECO:0000313" key="3">
    <source>
        <dbReference type="Proteomes" id="UP000032180"/>
    </source>
</evidence>
<reference evidence="2" key="3">
    <citation type="submission" date="2015-04" db="UniProtKB">
        <authorList>
            <consortium name="EnsemblPlants"/>
        </authorList>
    </citation>
    <scope>IDENTIFICATION</scope>
</reference>
<proteinExistence type="predicted"/>
<dbReference type="PANTHER" id="PTHR33120:SF53">
    <property type="entry name" value="OS03G0697833 PROTEIN"/>
    <property type="match status" value="1"/>
</dbReference>
<dbReference type="Gramene" id="LPERR03G25370.1">
    <property type="protein sequence ID" value="LPERR03G25370.1"/>
    <property type="gene ID" value="LPERR03G25370"/>
</dbReference>
<sequence length="274" mass="30545">MARKDHAERSMLGLDRAYMVAATAAYHPDPNALVKFFLSAFPIESPPPQTHPFMFQAGGILDVQLLVDNLMRYCPSSGGSVQTVPVLSEEASMLLSCIQEEFKSEQSFICGKVNDALKKYNQQTTVCRVMDLNMAGIDSDLSILTSTSWRVQEICILLREFPYFFFAECRNKEDVMELTCCPVMGHPGRCFHCEREGAKIVHPDLEKYTGRINFLEMACDKSSGITAEGLLGYCEYVLAAVDICEDDCVCFDASRDAKCAEFLNFRGACKARLG</sequence>
<dbReference type="HOGENOM" id="CLU_1016908_0_0_1"/>
<feature type="domain" description="DUF3615" evidence="1">
    <location>
        <begin position="162"/>
        <end position="203"/>
    </location>
</feature>
<reference evidence="3" key="2">
    <citation type="submission" date="2013-12" db="EMBL/GenBank/DDBJ databases">
        <authorList>
            <person name="Yu Y."/>
            <person name="Lee S."/>
            <person name="de Baynast K."/>
            <person name="Wissotski M."/>
            <person name="Liu L."/>
            <person name="Talag J."/>
            <person name="Goicoechea J."/>
            <person name="Angelova A."/>
            <person name="Jetty R."/>
            <person name="Kudrna D."/>
            <person name="Golser W."/>
            <person name="Rivera L."/>
            <person name="Zhang J."/>
            <person name="Wing R."/>
        </authorList>
    </citation>
    <scope>NUCLEOTIDE SEQUENCE</scope>
</reference>
<keyword evidence="3" id="KW-1185">Reference proteome</keyword>
<dbReference type="Proteomes" id="UP000032180">
    <property type="component" value="Chromosome 3"/>
</dbReference>
<reference evidence="2 3" key="1">
    <citation type="submission" date="2012-08" db="EMBL/GenBank/DDBJ databases">
        <title>Oryza genome evolution.</title>
        <authorList>
            <person name="Wing R.A."/>
        </authorList>
    </citation>
    <scope>NUCLEOTIDE SEQUENCE</scope>
</reference>
<evidence type="ECO:0000313" key="2">
    <source>
        <dbReference type="EnsemblPlants" id="LPERR03G25370.1"/>
    </source>
</evidence>
<dbReference type="Pfam" id="PF12274">
    <property type="entry name" value="DUF3615"/>
    <property type="match status" value="1"/>
</dbReference>
<name>A0A0D9VXT3_9ORYZ</name>
<organism evidence="2 3">
    <name type="scientific">Leersia perrieri</name>
    <dbReference type="NCBI Taxonomy" id="77586"/>
    <lineage>
        <taxon>Eukaryota</taxon>
        <taxon>Viridiplantae</taxon>
        <taxon>Streptophyta</taxon>
        <taxon>Embryophyta</taxon>
        <taxon>Tracheophyta</taxon>
        <taxon>Spermatophyta</taxon>
        <taxon>Magnoliopsida</taxon>
        <taxon>Liliopsida</taxon>
        <taxon>Poales</taxon>
        <taxon>Poaceae</taxon>
        <taxon>BOP clade</taxon>
        <taxon>Oryzoideae</taxon>
        <taxon>Oryzeae</taxon>
        <taxon>Oryzinae</taxon>
        <taxon>Leersia</taxon>
    </lineage>
</organism>
<dbReference type="PANTHER" id="PTHR33120">
    <property type="entry name" value="EXPRESSED PROTEIN-RELATED"/>
    <property type="match status" value="1"/>
</dbReference>
<protein>
    <recommendedName>
        <fullName evidence="1">DUF3615 domain-containing protein</fullName>
    </recommendedName>
</protein>
<dbReference type="EnsemblPlants" id="LPERR03G25370.1">
    <property type="protein sequence ID" value="LPERR03G25370.1"/>
    <property type="gene ID" value="LPERR03G25370"/>
</dbReference>
<dbReference type="InterPro" id="IPR022059">
    <property type="entry name" value="DUF3615"/>
</dbReference>